<dbReference type="Pfam" id="PF22211">
    <property type="entry name" value="Tsi3"/>
    <property type="match status" value="1"/>
</dbReference>
<reference evidence="3" key="1">
    <citation type="journal article" date="2019" name="Int. J. Syst. Evol. Microbiol.">
        <title>The Global Catalogue of Microorganisms (GCM) 10K type strain sequencing project: providing services to taxonomists for standard genome sequencing and annotation.</title>
        <authorList>
            <consortium name="The Broad Institute Genomics Platform"/>
            <consortium name="The Broad Institute Genome Sequencing Center for Infectious Disease"/>
            <person name="Wu L."/>
            <person name="Ma J."/>
        </authorList>
    </citation>
    <scope>NUCLEOTIDE SEQUENCE [LARGE SCALE GENOMIC DNA]</scope>
    <source>
        <strain evidence="3">JCM 17498</strain>
    </source>
</reference>
<dbReference type="InterPro" id="IPR053762">
    <property type="entry name" value="Toxin-Sub_Inhibitor_sf"/>
</dbReference>
<dbReference type="Proteomes" id="UP001500523">
    <property type="component" value="Unassembled WGS sequence"/>
</dbReference>
<dbReference type="InterPro" id="IPR054004">
    <property type="entry name" value="Tsi3"/>
</dbReference>
<evidence type="ECO:0000313" key="3">
    <source>
        <dbReference type="Proteomes" id="UP001500523"/>
    </source>
</evidence>
<evidence type="ECO:0000259" key="1">
    <source>
        <dbReference type="Pfam" id="PF22211"/>
    </source>
</evidence>
<dbReference type="Gene3D" id="2.60.120.1690">
    <property type="match status" value="1"/>
</dbReference>
<comment type="caution">
    <text evidence="2">The sequence shown here is derived from an EMBL/GenBank/DDBJ whole genome shotgun (WGS) entry which is preliminary data.</text>
</comment>
<name>A0ABP7DCD2_9SPHN</name>
<sequence length="154" mass="15564">MIPALLLAACNGAEGITRSADAIIGNGVVTVAIPDGLEAGGIPGGVTIRRAGVEQTRRLYELTLTAAGGASPIRLDRAHGTGTDAIRYGLTQEDGGSGGDAVTLIAERRCGMLPLRLRLDTQVEENGTVDPAPLLAMLAGARCSPSAGRMSGTG</sequence>
<proteinExistence type="predicted"/>
<keyword evidence="3" id="KW-1185">Reference proteome</keyword>
<dbReference type="NCBIfam" id="NF038331">
    <property type="entry name" value="Tsi3_fam"/>
    <property type="match status" value="1"/>
</dbReference>
<organism evidence="2 3">
    <name type="scientific">Sphingomonas cynarae</name>
    <dbReference type="NCBI Taxonomy" id="930197"/>
    <lineage>
        <taxon>Bacteria</taxon>
        <taxon>Pseudomonadati</taxon>
        <taxon>Pseudomonadota</taxon>
        <taxon>Alphaproteobacteria</taxon>
        <taxon>Sphingomonadales</taxon>
        <taxon>Sphingomonadaceae</taxon>
        <taxon>Sphingomonas</taxon>
    </lineage>
</organism>
<dbReference type="EMBL" id="BAABBF010000002">
    <property type="protein sequence ID" value="GAA3702377.1"/>
    <property type="molecule type" value="Genomic_DNA"/>
</dbReference>
<accession>A0ABP7DCD2</accession>
<gene>
    <name evidence="2" type="ORF">GCM10022268_10180</name>
</gene>
<feature type="domain" description="Type six secretion immunity 3" evidence="1">
    <location>
        <begin position="31"/>
        <end position="140"/>
    </location>
</feature>
<protein>
    <recommendedName>
        <fullName evidence="1">Type six secretion immunity 3 domain-containing protein</fullName>
    </recommendedName>
</protein>
<evidence type="ECO:0000313" key="2">
    <source>
        <dbReference type="EMBL" id="GAA3702377.1"/>
    </source>
</evidence>